<dbReference type="InterPro" id="IPR032508">
    <property type="entry name" value="FecR_C"/>
</dbReference>
<feature type="domain" description="FecR protein" evidence="2">
    <location>
        <begin position="207"/>
        <end position="300"/>
    </location>
</feature>
<evidence type="ECO:0000259" key="2">
    <source>
        <dbReference type="Pfam" id="PF04773"/>
    </source>
</evidence>
<dbReference type="EMBL" id="JAJNEC010000005">
    <property type="protein sequence ID" value="MCD2424905.1"/>
    <property type="molecule type" value="Genomic_DNA"/>
</dbReference>
<accession>A0ABS8PUZ9</accession>
<keyword evidence="5" id="KW-1185">Reference proteome</keyword>
<gene>
    <name evidence="4" type="ORF">LQ567_19130</name>
</gene>
<dbReference type="PANTHER" id="PTHR30273:SF2">
    <property type="entry name" value="PROTEIN FECR"/>
    <property type="match status" value="1"/>
</dbReference>
<keyword evidence="1" id="KW-1133">Transmembrane helix</keyword>
<sequence length="412" mass="45009">MEHTNYHSYTTADFLEDRLFLEWVKYNTPGSAAFWEEWISSAPANLGAMRQAALQLKAILSVKEAGIGDDEIQEVWTRIRQGMQAPAVGREGKKMFAISPSWLKRSISIAAVFLVIAAAGYFFLLRPASTQKDTPAGETATIKNRDIAPGGNKAVLTLADGGHIVLDSAQDGTLGVQGGTKLIKQQDGQLTYNADAAKPAGILYNMLSTPRGGQYQLTLADGTRVWLNAVSSIRFPTAFTGKERNVSITGEVYFEVAHDAAKPFKVTVNGMAVTVLGTHFNINAYSDEDAIATTLLEGSVLVSRNGAANLLKPGQQSRVDDRGTISIQNDIDINQVVAWKNGFFQFKEADMETIMKQLSKWYNMDVVFEGSKPSAVYTGRVPRNLSLSALLKVLELSEVRLDVEGNRIIIKK</sequence>
<evidence type="ECO:0000313" key="5">
    <source>
        <dbReference type="Proteomes" id="UP001199816"/>
    </source>
</evidence>
<evidence type="ECO:0000259" key="3">
    <source>
        <dbReference type="Pfam" id="PF16344"/>
    </source>
</evidence>
<organism evidence="4 5">
    <name type="scientific">Niabella pedocola</name>
    <dbReference type="NCBI Taxonomy" id="1752077"/>
    <lineage>
        <taxon>Bacteria</taxon>
        <taxon>Pseudomonadati</taxon>
        <taxon>Bacteroidota</taxon>
        <taxon>Chitinophagia</taxon>
        <taxon>Chitinophagales</taxon>
        <taxon>Chitinophagaceae</taxon>
        <taxon>Niabella</taxon>
    </lineage>
</organism>
<dbReference type="RefSeq" id="WP_231007254.1">
    <property type="nucleotide sequence ID" value="NZ_JAJNEC010000005.1"/>
</dbReference>
<dbReference type="PANTHER" id="PTHR30273">
    <property type="entry name" value="PERIPLASMIC SIGNAL SENSOR AND SIGMA FACTOR ACTIVATOR FECR-RELATED"/>
    <property type="match status" value="1"/>
</dbReference>
<keyword evidence="1" id="KW-0812">Transmembrane</keyword>
<feature type="domain" description="Protein FecR C-terminal" evidence="3">
    <location>
        <begin position="344"/>
        <end position="410"/>
    </location>
</feature>
<dbReference type="Proteomes" id="UP001199816">
    <property type="component" value="Unassembled WGS sequence"/>
</dbReference>
<name>A0ABS8PUZ9_9BACT</name>
<dbReference type="InterPro" id="IPR012373">
    <property type="entry name" value="Ferrdict_sens_TM"/>
</dbReference>
<evidence type="ECO:0000313" key="4">
    <source>
        <dbReference type="EMBL" id="MCD2424905.1"/>
    </source>
</evidence>
<dbReference type="Pfam" id="PF04773">
    <property type="entry name" value="FecR"/>
    <property type="match status" value="1"/>
</dbReference>
<proteinExistence type="predicted"/>
<reference evidence="4 5" key="1">
    <citation type="submission" date="2021-11" db="EMBL/GenBank/DDBJ databases">
        <title>Genomic of Niabella pedocola.</title>
        <authorList>
            <person name="Wu T."/>
        </authorList>
    </citation>
    <scope>NUCLEOTIDE SEQUENCE [LARGE SCALE GENOMIC DNA]</scope>
    <source>
        <strain evidence="4 5">JCM 31011</strain>
    </source>
</reference>
<dbReference type="Gene3D" id="2.60.120.1440">
    <property type="match status" value="1"/>
</dbReference>
<feature type="transmembrane region" description="Helical" evidence="1">
    <location>
        <begin position="102"/>
        <end position="124"/>
    </location>
</feature>
<dbReference type="Gene3D" id="3.55.50.30">
    <property type="match status" value="1"/>
</dbReference>
<dbReference type="Pfam" id="PF16344">
    <property type="entry name" value="FecR_C"/>
    <property type="match status" value="1"/>
</dbReference>
<comment type="caution">
    <text evidence="4">The sequence shown here is derived from an EMBL/GenBank/DDBJ whole genome shotgun (WGS) entry which is preliminary data.</text>
</comment>
<keyword evidence="1" id="KW-0472">Membrane</keyword>
<dbReference type="InterPro" id="IPR006860">
    <property type="entry name" value="FecR"/>
</dbReference>
<evidence type="ECO:0000256" key="1">
    <source>
        <dbReference type="SAM" id="Phobius"/>
    </source>
</evidence>
<protein>
    <submittedName>
        <fullName evidence="4">FecR domain-containing protein</fullName>
    </submittedName>
</protein>